<gene>
    <name evidence="1" type="ORF">IV43_GL000002</name>
    <name evidence="2" type="ORF">LAC1533_1319</name>
</gene>
<dbReference type="GeneID" id="95349415"/>
<reference evidence="1 3" key="1">
    <citation type="journal article" date="2015" name="Genome Announc.">
        <title>Expanding the biotechnology potential of lactobacilli through comparative genomics of 213 strains and associated genera.</title>
        <authorList>
            <person name="Sun Z."/>
            <person name="Harris H.M."/>
            <person name="McCann A."/>
            <person name="Guo C."/>
            <person name="Argimon S."/>
            <person name="Zhang W."/>
            <person name="Yang X."/>
            <person name="Jeffery I.B."/>
            <person name="Cooney J.C."/>
            <person name="Kagawa T.F."/>
            <person name="Liu W."/>
            <person name="Song Y."/>
            <person name="Salvetti E."/>
            <person name="Wrobel A."/>
            <person name="Rasinkangas P."/>
            <person name="Parkhill J."/>
            <person name="Rea M.C."/>
            <person name="O'Sullivan O."/>
            <person name="Ritari J."/>
            <person name="Douillard F.P."/>
            <person name="Paul Ross R."/>
            <person name="Yang R."/>
            <person name="Briner A.E."/>
            <person name="Felis G.E."/>
            <person name="de Vos W.M."/>
            <person name="Barrangou R."/>
            <person name="Klaenhammer T.R."/>
            <person name="Caufield P.W."/>
            <person name="Cui Y."/>
            <person name="Zhang H."/>
            <person name="O'Toole P.W."/>
        </authorList>
    </citation>
    <scope>NUCLEOTIDE SEQUENCE [LARGE SCALE GENOMIC DNA]</scope>
    <source>
        <strain evidence="1 3">DSM 15353</strain>
    </source>
</reference>
<protein>
    <submittedName>
        <fullName evidence="1">Uncharacterized protein</fullName>
    </submittedName>
</protein>
<dbReference type="Proteomes" id="UP000190935">
    <property type="component" value="Chromosome I"/>
</dbReference>
<dbReference type="STRING" id="89059.LAC1533_1319"/>
<proteinExistence type="predicted"/>
<evidence type="ECO:0000313" key="3">
    <source>
        <dbReference type="Proteomes" id="UP000051491"/>
    </source>
</evidence>
<accession>A0A0R2KLJ3</accession>
<evidence type="ECO:0000313" key="4">
    <source>
        <dbReference type="Proteomes" id="UP000190935"/>
    </source>
</evidence>
<reference evidence="4" key="3">
    <citation type="submission" date="2016-11" db="EMBL/GenBank/DDBJ databases">
        <authorList>
            <person name="Papadimitriou K."/>
        </authorList>
    </citation>
    <scope>NUCLEOTIDE SEQUENCE [LARGE SCALE GENOMIC DNA]</scope>
    <source>
        <strain evidence="4">ACA-DC 1533</strain>
    </source>
</reference>
<dbReference type="EMBL" id="JQBK01000001">
    <property type="protein sequence ID" value="KRN88156.1"/>
    <property type="molecule type" value="Genomic_DNA"/>
</dbReference>
<dbReference type="EMBL" id="LT630287">
    <property type="protein sequence ID" value="SFV40739.1"/>
    <property type="molecule type" value="Genomic_DNA"/>
</dbReference>
<sequence>MNKESQNETIVFQPDGTSTGVKQKAVISTSARLQNYNDQLKEGLQHGISFTKLLDQMVSTNDPHELLDAASKLISFRLNTAFLVFPQQYSQADFYLIFLSRLLQQHSSDQLILQSSDRNRELYHEFPGINTAGYFIFQIDPVNEGGAYYVEKQTGEKLFYLNFSKHILKFNAAAITSLLVVNYQEKFVYSTIKKFILLLIKIGDFFKEDYGFDVDFNILDPSNSAVYPIIKTDLPNGALDKLFVVASQAGYMLKAGSNGEAILELKADLVVTFGDENQLIGNGRSQWAINVKDKEEDLSWFDIIFNYDFIRDWYLNNLDVLEIQTDRRYFN</sequence>
<name>A0A0R2KLJ3_9LACO</name>
<dbReference type="RefSeq" id="WP_010494487.1">
    <property type="nucleotide sequence ID" value="NZ_JQBK01000001.1"/>
</dbReference>
<organism evidence="1 3">
    <name type="scientific">Ligilactobacillus acidipiscis</name>
    <dbReference type="NCBI Taxonomy" id="89059"/>
    <lineage>
        <taxon>Bacteria</taxon>
        <taxon>Bacillati</taxon>
        <taxon>Bacillota</taxon>
        <taxon>Bacilli</taxon>
        <taxon>Lactobacillales</taxon>
        <taxon>Lactobacillaceae</taxon>
        <taxon>Ligilactobacillus</taxon>
    </lineage>
</organism>
<dbReference type="Proteomes" id="UP000051491">
    <property type="component" value="Unassembled WGS sequence"/>
</dbReference>
<evidence type="ECO:0000313" key="1">
    <source>
        <dbReference type="EMBL" id="KRN88156.1"/>
    </source>
</evidence>
<dbReference type="KEGG" id="laca:LAC1533_1319"/>
<evidence type="ECO:0000313" key="2">
    <source>
        <dbReference type="EMBL" id="SFV40739.1"/>
    </source>
</evidence>
<dbReference type="OrthoDB" id="2248799at2"/>
<dbReference type="PATRIC" id="fig|89059.3.peg.2"/>
<reference evidence="2" key="2">
    <citation type="submission" date="2016-11" db="EMBL/GenBank/DDBJ databases">
        <authorList>
            <person name="Jaros S."/>
            <person name="Januszkiewicz K."/>
            <person name="Wedrychowicz H."/>
        </authorList>
    </citation>
    <scope>NUCLEOTIDE SEQUENCE [LARGE SCALE GENOMIC DNA]</scope>
    <source>
        <strain evidence="2">ACA-DC 1533</strain>
    </source>
</reference>
<dbReference type="AlphaFoldDB" id="A0A0R2KLJ3"/>